<dbReference type="InterPro" id="IPR029468">
    <property type="entry name" value="O-ag_pol_Wzy"/>
</dbReference>
<name>A0A6I3NEP1_9FIRM</name>
<dbReference type="AlphaFoldDB" id="A0A6I3NEP1"/>
<dbReference type="RefSeq" id="WP_129821731.1">
    <property type="nucleotide sequence ID" value="NZ_RCYV01000024.1"/>
</dbReference>
<evidence type="ECO:0000313" key="1">
    <source>
        <dbReference type="EMBL" id="MTL94952.1"/>
    </source>
</evidence>
<comment type="caution">
    <text evidence="1">The sequence shown here is derived from an EMBL/GenBank/DDBJ whole genome shotgun (WGS) entry which is preliminary data.</text>
</comment>
<sequence>MNLKIQRKKITCIIIYVFYLLLLTMLLFFKFTSLNIDSGWNEILFFTLISHIIVTYTLLIYLKFEFNSISFIFITLSYIFHFGQLIVKNINRDHLLIFDVSTVVPLDIFIKSNIFSLFILSAVSVGCMCAKKTNYQLRKQTNNKKKISNKKIILLGIIILLTSFPLDIFFTIKKILVANQSGYLDVLGVESSGILSQFARFHLIGVALIIMGFSDRPKKSIFIFILYAIYSLVVMMTGSRIYPVVSLLILGLILLKSINKKLSIKVILILSIPAFLLITVLNIIADFRNIGIINMQTIISIFGEYLQDNPLFGVLEEFGATMYTVCLTIMKVPNEIDFSRGIQFLTSFASVFPNINGIFSEINYESNFVLHLKTQAIGGSYIAEIFYSFEYFTYLFAIGIGIFIQKVSDKLDIYLCQKDYINVGYLILPIFTLIIWIRGSYMFVLRNSIWAAIYLFILTMIVLKSKKNK</sequence>
<proteinExistence type="predicted"/>
<accession>A0A6I3NEP1</accession>
<gene>
    <name evidence="1" type="ORF">GMA64_10465</name>
</gene>
<protein>
    <submittedName>
        <fullName evidence="1">O-antigen polysaccharide polymerase Wzy</fullName>
    </submittedName>
</protein>
<dbReference type="EMBL" id="WMQV01000027">
    <property type="protein sequence ID" value="MTL94952.1"/>
    <property type="molecule type" value="Genomic_DNA"/>
</dbReference>
<dbReference type="Pfam" id="PF14296">
    <property type="entry name" value="O-ag_pol_Wzy"/>
    <property type="match status" value="1"/>
</dbReference>
<organism evidence="1">
    <name type="scientific">Turicibacter sanguinis</name>
    <dbReference type="NCBI Taxonomy" id="154288"/>
    <lineage>
        <taxon>Bacteria</taxon>
        <taxon>Bacillati</taxon>
        <taxon>Bacillota</taxon>
        <taxon>Erysipelotrichia</taxon>
        <taxon>Erysipelotrichales</taxon>
        <taxon>Turicibacteraceae</taxon>
        <taxon>Turicibacter</taxon>
    </lineage>
</organism>
<reference evidence="1" key="1">
    <citation type="journal article" date="2019" name="Nat. Med.">
        <title>A library of human gut bacterial isolates paired with longitudinal multiomics data enables mechanistic microbiome research.</title>
        <authorList>
            <person name="Poyet M."/>
            <person name="Groussin M."/>
            <person name="Gibbons S.M."/>
            <person name="Avila-Pacheco J."/>
            <person name="Jiang X."/>
            <person name="Kearney S.M."/>
            <person name="Perrotta A.R."/>
            <person name="Berdy B."/>
            <person name="Zhao S."/>
            <person name="Lieberman T.D."/>
            <person name="Swanson P.K."/>
            <person name="Smith M."/>
            <person name="Roesemann S."/>
            <person name="Alexander J.E."/>
            <person name="Rich S.A."/>
            <person name="Livny J."/>
            <person name="Vlamakis H."/>
            <person name="Clish C."/>
            <person name="Bullock K."/>
            <person name="Deik A."/>
            <person name="Scott J."/>
            <person name="Pierce K.A."/>
            <person name="Xavier R.J."/>
            <person name="Alm E.J."/>
        </authorList>
    </citation>
    <scope>NUCLEOTIDE SEQUENCE</scope>
    <source>
        <strain evidence="1">BIOML-A179</strain>
    </source>
</reference>